<evidence type="ECO:0000256" key="1">
    <source>
        <dbReference type="ARBA" id="ARBA00004141"/>
    </source>
</evidence>
<dbReference type="Pfam" id="PF07690">
    <property type="entry name" value="MFS_1"/>
    <property type="match status" value="1"/>
</dbReference>
<comment type="subcellular location">
    <subcellularLocation>
        <location evidence="1">Membrane</location>
        <topology evidence="1">Multi-pass membrane protein</topology>
    </subcellularLocation>
</comment>
<dbReference type="Gene3D" id="1.20.1720.10">
    <property type="entry name" value="Multidrug resistance protein D"/>
    <property type="match status" value="1"/>
</dbReference>
<proteinExistence type="predicted"/>
<keyword evidence="2" id="KW-0813">Transport</keyword>
<evidence type="ECO:0000256" key="6">
    <source>
        <dbReference type="SAM" id="Phobius"/>
    </source>
</evidence>
<keyword evidence="9" id="KW-1185">Reference proteome</keyword>
<feature type="domain" description="Major facilitator superfamily (MFS) profile" evidence="7">
    <location>
        <begin position="74"/>
        <end position="527"/>
    </location>
</feature>
<sequence length="546" mass="60727">MTFHNKGYPHENDDQNSIHSLSSQFSTMTAYDADIEQPNIAPSPPSEEIRMEKLLTTGSSEPYSVFSRNKKLLIVIICCLTGIVSPLSANIYFPALDAIQKDLGTTTELVNLTVTVYMIFQGLSPSFWGSLADLWGRRPVYLGTLVVYMGSCIGLALAPKFYVLLILRMLQAFGSSSVIAIGAGVVGDIATPSERGSYFGLFSMGQMLGPVIGPVLGGIISEYLSWRWIFWILLMVGATFFIVIFFLLPETLRNLVGNGSGHANPTPVQWWKHRQAQKKQQEQPCSDNDSSTIHDVKKPNRFLQIPNVAQPFLYLLEKDIIYALVYNGIHYATYYCYLTSTTSQFVLLYSMSEIQIGLCFLCQGVGCILGSFCEGKLLDHDFKKTAAESGFKNVARGKLPTEFPIFRARLRSMWISAGIIQIVTLFYGWMLYIHAHLAVILVLQFIVGFANTSMFNIFQTLAVDLFPGKSATITATNNLVRCMLGAVATVSIEPGIQGVGVGWIFTIIGLVCIASNCLVPVLFKLGPRWRKERIERLARKLKEQEY</sequence>
<dbReference type="PROSITE" id="PS50850">
    <property type="entry name" value="MFS"/>
    <property type="match status" value="1"/>
</dbReference>
<keyword evidence="3 6" id="KW-0812">Transmembrane</keyword>
<feature type="transmembrane region" description="Helical" evidence="6">
    <location>
        <begin position="198"/>
        <end position="220"/>
    </location>
</feature>
<dbReference type="GO" id="GO:0005886">
    <property type="term" value="C:plasma membrane"/>
    <property type="evidence" value="ECO:0007669"/>
    <property type="project" value="TreeGrafter"/>
</dbReference>
<feature type="transmembrane region" description="Helical" evidence="6">
    <location>
        <begin position="479"/>
        <end position="496"/>
    </location>
</feature>
<gene>
    <name evidence="8" type="primary">PARPA_07235.1 scaffold 26887</name>
</gene>
<dbReference type="Gene3D" id="1.20.1250.20">
    <property type="entry name" value="MFS general substrate transporter like domains"/>
    <property type="match status" value="1"/>
</dbReference>
<feature type="transmembrane region" description="Helical" evidence="6">
    <location>
        <begin position="140"/>
        <end position="159"/>
    </location>
</feature>
<dbReference type="PANTHER" id="PTHR23502">
    <property type="entry name" value="MAJOR FACILITATOR SUPERFAMILY"/>
    <property type="match status" value="1"/>
</dbReference>
<dbReference type="InterPro" id="IPR020846">
    <property type="entry name" value="MFS_dom"/>
</dbReference>
<feature type="transmembrane region" description="Helical" evidence="6">
    <location>
        <begin position="413"/>
        <end position="432"/>
    </location>
</feature>
<dbReference type="InterPro" id="IPR036259">
    <property type="entry name" value="MFS_trans_sf"/>
</dbReference>
<dbReference type="InterPro" id="IPR011701">
    <property type="entry name" value="MFS"/>
</dbReference>
<evidence type="ECO:0000313" key="9">
    <source>
        <dbReference type="Proteomes" id="UP000054107"/>
    </source>
</evidence>
<dbReference type="STRING" id="35722.A0A0B7NE03"/>
<evidence type="ECO:0000256" key="2">
    <source>
        <dbReference type="ARBA" id="ARBA00022448"/>
    </source>
</evidence>
<keyword evidence="5 6" id="KW-0472">Membrane</keyword>
<dbReference type="AlphaFoldDB" id="A0A0B7NE03"/>
<accession>A0A0B7NE03</accession>
<organism evidence="8 9">
    <name type="scientific">Parasitella parasitica</name>
    <dbReference type="NCBI Taxonomy" id="35722"/>
    <lineage>
        <taxon>Eukaryota</taxon>
        <taxon>Fungi</taxon>
        <taxon>Fungi incertae sedis</taxon>
        <taxon>Mucoromycota</taxon>
        <taxon>Mucoromycotina</taxon>
        <taxon>Mucoromycetes</taxon>
        <taxon>Mucorales</taxon>
        <taxon>Mucorineae</taxon>
        <taxon>Mucoraceae</taxon>
        <taxon>Parasitella</taxon>
    </lineage>
</organism>
<feature type="transmembrane region" description="Helical" evidence="6">
    <location>
        <begin position="72"/>
        <end position="93"/>
    </location>
</feature>
<dbReference type="PANTHER" id="PTHR23502:SF51">
    <property type="entry name" value="QUINIDINE RESISTANCE PROTEIN 1-RELATED"/>
    <property type="match status" value="1"/>
</dbReference>
<keyword evidence="4 6" id="KW-1133">Transmembrane helix</keyword>
<feature type="transmembrane region" description="Helical" evidence="6">
    <location>
        <begin position="165"/>
        <end position="186"/>
    </location>
</feature>
<dbReference type="FunFam" id="1.20.1720.10:FF:000009">
    <property type="entry name" value="MFS multidrug transporter"/>
    <property type="match status" value="1"/>
</dbReference>
<dbReference type="EMBL" id="LN729408">
    <property type="protein sequence ID" value="CEP13186.1"/>
    <property type="molecule type" value="Genomic_DNA"/>
</dbReference>
<evidence type="ECO:0000256" key="4">
    <source>
        <dbReference type="ARBA" id="ARBA00022989"/>
    </source>
</evidence>
<reference evidence="8 9" key="1">
    <citation type="submission" date="2014-09" db="EMBL/GenBank/DDBJ databases">
        <authorList>
            <person name="Ellenberger Sabrina"/>
        </authorList>
    </citation>
    <scope>NUCLEOTIDE SEQUENCE [LARGE SCALE GENOMIC DNA]</scope>
    <source>
        <strain evidence="8 9">CBS 412.66</strain>
    </source>
</reference>
<feature type="transmembrane region" description="Helical" evidence="6">
    <location>
        <begin position="226"/>
        <end position="248"/>
    </location>
</feature>
<feature type="transmembrane region" description="Helical" evidence="6">
    <location>
        <begin position="502"/>
        <end position="523"/>
    </location>
</feature>
<evidence type="ECO:0000256" key="3">
    <source>
        <dbReference type="ARBA" id="ARBA00022692"/>
    </source>
</evidence>
<dbReference type="GO" id="GO:0022857">
    <property type="term" value="F:transmembrane transporter activity"/>
    <property type="evidence" value="ECO:0007669"/>
    <property type="project" value="InterPro"/>
</dbReference>
<evidence type="ECO:0000256" key="5">
    <source>
        <dbReference type="ARBA" id="ARBA00023136"/>
    </source>
</evidence>
<evidence type="ECO:0000313" key="8">
    <source>
        <dbReference type="EMBL" id="CEP13186.1"/>
    </source>
</evidence>
<dbReference type="CDD" id="cd17323">
    <property type="entry name" value="MFS_Tpo1_MDR_like"/>
    <property type="match status" value="1"/>
</dbReference>
<protein>
    <recommendedName>
        <fullName evidence="7">Major facilitator superfamily (MFS) profile domain-containing protein</fullName>
    </recommendedName>
</protein>
<name>A0A0B7NE03_9FUNG</name>
<dbReference type="SUPFAM" id="SSF103473">
    <property type="entry name" value="MFS general substrate transporter"/>
    <property type="match status" value="1"/>
</dbReference>
<evidence type="ECO:0000259" key="7">
    <source>
        <dbReference type="PROSITE" id="PS50850"/>
    </source>
</evidence>
<feature type="transmembrane region" description="Helical" evidence="6">
    <location>
        <begin position="109"/>
        <end position="128"/>
    </location>
</feature>
<dbReference type="Proteomes" id="UP000054107">
    <property type="component" value="Unassembled WGS sequence"/>
</dbReference>
<feature type="transmembrane region" description="Helical" evidence="6">
    <location>
        <begin position="438"/>
        <end position="458"/>
    </location>
</feature>
<dbReference type="OrthoDB" id="440553at2759"/>